<feature type="transmembrane region" description="Helical" evidence="3">
    <location>
        <begin position="243"/>
        <end position="261"/>
    </location>
</feature>
<dbReference type="RefSeq" id="WP_330092331.1">
    <property type="nucleotide sequence ID" value="NZ_JAUZMY010000013.1"/>
</dbReference>
<feature type="transmembrane region" description="Helical" evidence="3">
    <location>
        <begin position="219"/>
        <end position="236"/>
    </location>
</feature>
<dbReference type="PANTHER" id="PTHR30487">
    <property type="entry name" value="TYPE 4 PREPILIN-LIKE PROTEINS LEADER PEPTIDE-PROCESSING ENZYME"/>
    <property type="match status" value="1"/>
</dbReference>
<feature type="transmembrane region" description="Helical" evidence="3">
    <location>
        <begin position="161"/>
        <end position="180"/>
    </location>
</feature>
<evidence type="ECO:0000313" key="6">
    <source>
        <dbReference type="Proteomes" id="UP001356095"/>
    </source>
</evidence>
<dbReference type="Pfam" id="PF01478">
    <property type="entry name" value="Peptidase_A24"/>
    <property type="match status" value="1"/>
</dbReference>
<proteinExistence type="inferred from homology"/>
<keyword evidence="6" id="KW-1185">Reference proteome</keyword>
<dbReference type="Gene3D" id="1.20.120.1220">
    <property type="match status" value="1"/>
</dbReference>
<dbReference type="InterPro" id="IPR000045">
    <property type="entry name" value="Prepilin_IV_endopep_pep"/>
</dbReference>
<evidence type="ECO:0000256" key="2">
    <source>
        <dbReference type="SAM" id="MobiDB-lite"/>
    </source>
</evidence>
<evidence type="ECO:0000256" key="3">
    <source>
        <dbReference type="SAM" id="Phobius"/>
    </source>
</evidence>
<feature type="domain" description="Prepilin type IV endopeptidase peptidase" evidence="4">
    <location>
        <begin position="170"/>
        <end position="276"/>
    </location>
</feature>
<keyword evidence="5" id="KW-0378">Hydrolase</keyword>
<comment type="caution">
    <text evidence="5">The sequence shown here is derived from an EMBL/GenBank/DDBJ whole genome shotgun (WGS) entry which is preliminary data.</text>
</comment>
<dbReference type="GO" id="GO:0016787">
    <property type="term" value="F:hydrolase activity"/>
    <property type="evidence" value="ECO:0007669"/>
    <property type="project" value="UniProtKB-KW"/>
</dbReference>
<name>A0ABU7K990_9ACTN</name>
<feature type="transmembrane region" description="Helical" evidence="3">
    <location>
        <begin position="300"/>
        <end position="319"/>
    </location>
</feature>
<dbReference type="Proteomes" id="UP001356095">
    <property type="component" value="Unassembled WGS sequence"/>
</dbReference>
<dbReference type="EC" id="3.4.23.-" evidence="5"/>
<reference evidence="5 6" key="1">
    <citation type="submission" date="2023-08" db="EMBL/GenBank/DDBJ databases">
        <authorList>
            <person name="Girao M."/>
            <person name="Carvalho M.F."/>
        </authorList>
    </citation>
    <scope>NUCLEOTIDE SEQUENCE [LARGE SCALE GENOMIC DNA]</scope>
    <source>
        <strain evidence="5 6">CT-R113</strain>
    </source>
</reference>
<feature type="transmembrane region" description="Helical" evidence="3">
    <location>
        <begin position="267"/>
        <end position="288"/>
    </location>
</feature>
<feature type="compositionally biased region" description="Low complexity" evidence="2">
    <location>
        <begin position="46"/>
        <end position="64"/>
    </location>
</feature>
<comment type="similarity">
    <text evidence="1">Belongs to the peptidase A24 family.</text>
</comment>
<keyword evidence="3" id="KW-0472">Membrane</keyword>
<feature type="transmembrane region" description="Helical" evidence="3">
    <location>
        <begin position="137"/>
        <end position="155"/>
    </location>
</feature>
<dbReference type="PANTHER" id="PTHR30487:SF0">
    <property type="entry name" value="PREPILIN LEADER PEPTIDASE_N-METHYLTRANSFERASE-RELATED"/>
    <property type="match status" value="1"/>
</dbReference>
<accession>A0ABU7K990</accession>
<evidence type="ECO:0000256" key="1">
    <source>
        <dbReference type="ARBA" id="ARBA00005801"/>
    </source>
</evidence>
<evidence type="ECO:0000313" key="5">
    <source>
        <dbReference type="EMBL" id="MEE2038557.1"/>
    </source>
</evidence>
<feature type="transmembrane region" description="Helical" evidence="3">
    <location>
        <begin position="192"/>
        <end position="213"/>
    </location>
</feature>
<protein>
    <submittedName>
        <fullName evidence="5">A24 family peptidase</fullName>
        <ecNumber evidence="5">3.4.23.-</ecNumber>
    </submittedName>
</protein>
<dbReference type="EMBL" id="JAUZMY010000013">
    <property type="protein sequence ID" value="MEE2038557.1"/>
    <property type="molecule type" value="Genomic_DNA"/>
</dbReference>
<keyword evidence="3" id="KW-0812">Transmembrane</keyword>
<sequence>MPTPSVLAGSPLLWTVLVAVALVLVGLAAGRFNGRLVPLFGPARPPRAQGGRGAAASHGAPPAAGHDEAGAEPGTAAHTLHRLPPTDEDDEGPPPPRCPHCLAELRFVPGFSAVAVRPLRRRGACPHCEQVIRSHPAVIAVTALLFGLVGAVSTLRPDPSPFGLLAVLWLVSVGVLLSVIDLRVLRLPDAVVAPAYPVAAVLVGASVLLPPSGPDLERAGGALSSMVFVTVLYWLLWRVHRGGIGFGDVKLSGLTGLYAGWAAGPLGALAAVFWAFAAFSLVGVVLLVLRRITRRDPFPLGPFMLAATLATVLAGAPLLP</sequence>
<organism evidence="5 6">
    <name type="scientific">Nocardiopsis codii</name>
    <dbReference type="NCBI Taxonomy" id="3065942"/>
    <lineage>
        <taxon>Bacteria</taxon>
        <taxon>Bacillati</taxon>
        <taxon>Actinomycetota</taxon>
        <taxon>Actinomycetes</taxon>
        <taxon>Streptosporangiales</taxon>
        <taxon>Nocardiopsidaceae</taxon>
        <taxon>Nocardiopsis</taxon>
    </lineage>
</organism>
<gene>
    <name evidence="5" type="ORF">Q8791_15135</name>
</gene>
<keyword evidence="3" id="KW-1133">Transmembrane helix</keyword>
<feature type="transmembrane region" description="Helical" evidence="3">
    <location>
        <begin position="12"/>
        <end position="30"/>
    </location>
</feature>
<feature type="region of interest" description="Disordered" evidence="2">
    <location>
        <begin position="46"/>
        <end position="96"/>
    </location>
</feature>
<dbReference type="InterPro" id="IPR050882">
    <property type="entry name" value="Prepilin_peptidase/N-MTase"/>
</dbReference>
<evidence type="ECO:0000259" key="4">
    <source>
        <dbReference type="Pfam" id="PF01478"/>
    </source>
</evidence>